<dbReference type="EMBL" id="CAJVAX010000019">
    <property type="protein sequence ID" value="CAG7650307.1"/>
    <property type="molecule type" value="Genomic_DNA"/>
</dbReference>
<name>A0A9W4H4R5_9ACTN</name>
<evidence type="ECO:0000313" key="1">
    <source>
        <dbReference type="EMBL" id="CAG7650307.1"/>
    </source>
</evidence>
<organism evidence="1 2">
    <name type="scientific">Actinacidiphila bryophytorum</name>
    <dbReference type="NCBI Taxonomy" id="1436133"/>
    <lineage>
        <taxon>Bacteria</taxon>
        <taxon>Bacillati</taxon>
        <taxon>Actinomycetota</taxon>
        <taxon>Actinomycetes</taxon>
        <taxon>Kitasatosporales</taxon>
        <taxon>Streptomycetaceae</taxon>
        <taxon>Actinacidiphila</taxon>
    </lineage>
</organism>
<dbReference type="AlphaFoldDB" id="A0A9W4H4R5"/>
<proteinExistence type="predicted"/>
<sequence length="57" mass="6097">MSEATTKGLASRWPTNVEVPRSSLGHFDVVPGEALAEDTRYELVRAALNTLSNGSPP</sequence>
<comment type="caution">
    <text evidence="1">The sequence shown here is derived from an EMBL/GenBank/DDBJ whole genome shotgun (WGS) entry which is preliminary data.</text>
</comment>
<evidence type="ECO:0000313" key="2">
    <source>
        <dbReference type="Proteomes" id="UP001153328"/>
    </source>
</evidence>
<keyword evidence="2" id="KW-1185">Reference proteome</keyword>
<accession>A0A9W4H4R5</accession>
<protein>
    <submittedName>
        <fullName evidence="1">Uncharacterized protein</fullName>
    </submittedName>
</protein>
<reference evidence="1" key="1">
    <citation type="submission" date="2021-06" db="EMBL/GenBank/DDBJ databases">
        <authorList>
            <person name="Arsene-Ploetze F."/>
        </authorList>
    </citation>
    <scope>NUCLEOTIDE SEQUENCE</scope>
    <source>
        <strain evidence="1">SBRY1</strain>
    </source>
</reference>
<gene>
    <name evidence="1" type="ORF">SBRY_50326</name>
</gene>
<dbReference type="Proteomes" id="UP001153328">
    <property type="component" value="Unassembled WGS sequence"/>
</dbReference>